<evidence type="ECO:0000313" key="3">
    <source>
        <dbReference type="Proteomes" id="UP000245081"/>
    </source>
</evidence>
<name>A0A2R5FC66_9PROT</name>
<keyword evidence="3" id="KW-1185">Reference proteome</keyword>
<dbReference type="Gene3D" id="3.40.50.300">
    <property type="entry name" value="P-loop containing nucleotide triphosphate hydrolases"/>
    <property type="match status" value="1"/>
</dbReference>
<comment type="caution">
    <text evidence="2">The sequence shown here is derived from an EMBL/GenBank/DDBJ whole genome shotgun (WGS) entry which is preliminary data.</text>
</comment>
<keyword evidence="2" id="KW-0378">Hydrolase</keyword>
<sequence>MNESITERMAIWDAFLARWPLDSLINMSLGEYSQAGNQDNFCYWLEAKTGSLGSIWGGSSFKFGVFSRDNKSPKVNDSTRCYSSDYGWLAKYGNSAETAYDQVKSKLIQVAQAAHAGNLALIDQVDLGPALKWKIAFLYQDRDKPCILPIYKTEYLQAALGSSEKKVSILQQELVKGFDGKNFLEYGIALWDVIQEKLSTELTPEDAQQFLENSGKFSQIKTPTLKIAGYQSNDGPQLALALDNKRTTLYLSAGSWLDEVKSELLDIVTYSPDKSRSSNLSANAPDLAIGNAIVKVVVPTKAALIALCDAYDNSDPADKAPISIKIDAVGAITMQPLNQILYGPPGTGKTHATIDEALKILDPDFLNQHLDERELLKKRFDELVKEKLIRFVTFHQSFSYEDFVEGLRALTNDDKQLEYQVEPGIFKRLCDDARTHGAQPDAGIRSTPRIWKISIDGTAQTPTQKYCLEHGEARIGWGETGDLNQAVENNPYYNNLGSGDRGTLRYFAEEVASGDILLCIHSAENIGAIGVVTGNYRYEQTPPAGVRDDYKHVRPVKWLYRNLQLSILPLNDDKQFTLKTVYMMERFSWGDLLAYLQKSGVHPVEPNKSGEKRKPHVLIIDEINRGNISRIFGELITLIEPSKREGANEALSVDLPYSKRPFSVPDNVYLIGTMNTADRSLAGLDIALRRRFTFREMPPRPDLLNNVEVDGLDIGQLLSVMNHRIEVMLDRDHCLGHAYFIEMKTQEEKRTLNHLAFIFRHNILPLLQEYFFEDWERIRWVLNDHNCQSGIEPFIRQPGQDRNLEKLFGATVATSLRDARWEINEKAFDSINSYRNILGIGT</sequence>
<dbReference type="GO" id="GO:0016887">
    <property type="term" value="F:ATP hydrolysis activity"/>
    <property type="evidence" value="ECO:0007669"/>
    <property type="project" value="InterPro"/>
</dbReference>
<dbReference type="InterPro" id="IPR027417">
    <property type="entry name" value="P-loop_NTPase"/>
</dbReference>
<dbReference type="PANTHER" id="PTHR37291">
    <property type="entry name" value="5-METHYLCYTOSINE-SPECIFIC RESTRICTION ENZYME B"/>
    <property type="match status" value="1"/>
</dbReference>
<dbReference type="Proteomes" id="UP000245081">
    <property type="component" value="Unassembled WGS sequence"/>
</dbReference>
<protein>
    <submittedName>
        <fullName evidence="2">5-methylcytosine-specific restriction enzyme B</fullName>
        <ecNumber evidence="2">3.1.21.-</ecNumber>
    </submittedName>
</protein>
<dbReference type="GO" id="GO:0005524">
    <property type="term" value="F:ATP binding"/>
    <property type="evidence" value="ECO:0007669"/>
    <property type="project" value="InterPro"/>
</dbReference>
<gene>
    <name evidence="2" type="primary">mcrB</name>
    <name evidence="2" type="ORF">NMK_1799</name>
</gene>
<dbReference type="EC" id="3.1.21.-" evidence="2"/>
<dbReference type="Pfam" id="PF07728">
    <property type="entry name" value="AAA_5"/>
    <property type="match status" value="1"/>
</dbReference>
<accession>A0A2R5FC66</accession>
<dbReference type="RefSeq" id="WP_109015424.1">
    <property type="nucleotide sequence ID" value="NZ_BDOQ01000006.1"/>
</dbReference>
<dbReference type="InterPro" id="IPR052934">
    <property type="entry name" value="Methyl-DNA_Rec/Restrict_Enz"/>
</dbReference>
<dbReference type="AlphaFoldDB" id="A0A2R5FC66"/>
<dbReference type="EMBL" id="BDOQ01000006">
    <property type="protein sequence ID" value="GBG14234.1"/>
    <property type="molecule type" value="Genomic_DNA"/>
</dbReference>
<evidence type="ECO:0000259" key="1">
    <source>
        <dbReference type="Pfam" id="PF07728"/>
    </source>
</evidence>
<dbReference type="SUPFAM" id="SSF52540">
    <property type="entry name" value="P-loop containing nucleoside triphosphate hydrolases"/>
    <property type="match status" value="1"/>
</dbReference>
<evidence type="ECO:0000313" key="2">
    <source>
        <dbReference type="EMBL" id="GBG14234.1"/>
    </source>
</evidence>
<proteinExistence type="predicted"/>
<reference evidence="2 3" key="1">
    <citation type="journal article" date="2018" name="Environ. Microbiol.">
        <title>Isolation and genomic characterization of Novimethylophilus kurashikiensis gen. nov. sp. nov., a new lanthanide-dependent methylotrophic species of Methylophilaceae.</title>
        <authorList>
            <person name="Lv H."/>
            <person name="Sahin N."/>
            <person name="Tani A."/>
        </authorList>
    </citation>
    <scope>NUCLEOTIDE SEQUENCE [LARGE SCALE GENOMIC DNA]</scope>
    <source>
        <strain evidence="2 3">La2-4</strain>
    </source>
</reference>
<organism evidence="2 3">
    <name type="scientific">Novimethylophilus kurashikiensis</name>
    <dbReference type="NCBI Taxonomy" id="1825523"/>
    <lineage>
        <taxon>Bacteria</taxon>
        <taxon>Pseudomonadati</taxon>
        <taxon>Pseudomonadota</taxon>
        <taxon>Betaproteobacteria</taxon>
        <taxon>Nitrosomonadales</taxon>
        <taxon>Methylophilaceae</taxon>
        <taxon>Novimethylophilus</taxon>
    </lineage>
</organism>
<feature type="domain" description="ATPase dynein-related AAA" evidence="1">
    <location>
        <begin position="613"/>
        <end position="692"/>
    </location>
</feature>
<dbReference type="InterPro" id="IPR011704">
    <property type="entry name" value="ATPase_dyneun-rel_AAA"/>
</dbReference>
<dbReference type="PANTHER" id="PTHR37291:SF1">
    <property type="entry name" value="TYPE IV METHYL-DIRECTED RESTRICTION ENZYME ECOKMCRB SUBUNIT"/>
    <property type="match status" value="1"/>
</dbReference>
<dbReference type="OrthoDB" id="9781481at2"/>